<keyword evidence="3" id="KW-1185">Reference proteome</keyword>
<evidence type="ECO:0000256" key="1">
    <source>
        <dbReference type="SAM" id="MobiDB-lite"/>
    </source>
</evidence>
<protein>
    <submittedName>
        <fullName evidence="2">Fe-S cluster assembly iron-binding protein IscA</fullName>
    </submittedName>
</protein>
<feature type="region of interest" description="Disordered" evidence="1">
    <location>
        <begin position="1"/>
        <end position="28"/>
    </location>
</feature>
<evidence type="ECO:0000313" key="3">
    <source>
        <dbReference type="Proteomes" id="UP001429580"/>
    </source>
</evidence>
<name>A0ABX0UXT4_9HYPH</name>
<gene>
    <name evidence="2" type="ORF">FHS82_001034</name>
</gene>
<evidence type="ECO:0000313" key="2">
    <source>
        <dbReference type="EMBL" id="NIJ57208.1"/>
    </source>
</evidence>
<reference evidence="2 3" key="1">
    <citation type="submission" date="2020-03" db="EMBL/GenBank/DDBJ databases">
        <title>Genomic Encyclopedia of Type Strains, Phase IV (KMG-IV): sequencing the most valuable type-strain genomes for metagenomic binning, comparative biology and taxonomic classification.</title>
        <authorList>
            <person name="Goeker M."/>
        </authorList>
    </citation>
    <scope>NUCLEOTIDE SEQUENCE [LARGE SCALE GENOMIC DNA]</scope>
    <source>
        <strain evidence="2 3">DSM 103870</strain>
    </source>
</reference>
<dbReference type="EMBL" id="JAASQI010000002">
    <property type="protein sequence ID" value="NIJ57208.1"/>
    <property type="molecule type" value="Genomic_DNA"/>
</dbReference>
<accession>A0ABX0UXT4</accession>
<organism evidence="2 3">
    <name type="scientific">Pseudochelatococcus lubricantis</name>
    <dbReference type="NCBI Taxonomy" id="1538102"/>
    <lineage>
        <taxon>Bacteria</taxon>
        <taxon>Pseudomonadati</taxon>
        <taxon>Pseudomonadota</taxon>
        <taxon>Alphaproteobacteria</taxon>
        <taxon>Hyphomicrobiales</taxon>
        <taxon>Chelatococcaceae</taxon>
        <taxon>Pseudochelatococcus</taxon>
    </lineage>
</organism>
<feature type="compositionally biased region" description="Polar residues" evidence="1">
    <location>
        <begin position="1"/>
        <end position="13"/>
    </location>
</feature>
<sequence>MAFTLSQPASFSATEVLESEDGRSEVSIDIVPPGCHGAAFHRVR</sequence>
<dbReference type="Proteomes" id="UP001429580">
    <property type="component" value="Unassembled WGS sequence"/>
</dbReference>
<comment type="caution">
    <text evidence="2">The sequence shown here is derived from an EMBL/GenBank/DDBJ whole genome shotgun (WGS) entry which is preliminary data.</text>
</comment>
<proteinExistence type="predicted"/>